<sequence>MAQKNPLLLAAAVAHAVLSLGHTTKGLDQFKHPSLSTLPKTLLGACKAGWYEGSVFFAIIAVLNYKWSTTGLVDASDKLIASLITALCVGAGANYYRTGDTPTGVTLGLVAVLQGVAAKGATL</sequence>
<gene>
    <name evidence="1" type="ORF">BCR34DRAFT_570585</name>
</gene>
<dbReference type="OrthoDB" id="5399817at2759"/>
<name>A0A1Y1ZB93_9PLEO</name>
<dbReference type="AlphaFoldDB" id="A0A1Y1ZB93"/>
<comment type="caution">
    <text evidence="1">The sequence shown here is derived from an EMBL/GenBank/DDBJ whole genome shotgun (WGS) entry which is preliminary data.</text>
</comment>
<evidence type="ECO:0000313" key="2">
    <source>
        <dbReference type="Proteomes" id="UP000193144"/>
    </source>
</evidence>
<keyword evidence="2" id="KW-1185">Reference proteome</keyword>
<reference evidence="1 2" key="1">
    <citation type="submission" date="2016-07" db="EMBL/GenBank/DDBJ databases">
        <title>Pervasive Adenine N6-methylation of Active Genes in Fungi.</title>
        <authorList>
            <consortium name="DOE Joint Genome Institute"/>
            <person name="Mondo S.J."/>
            <person name="Dannebaum R.O."/>
            <person name="Kuo R.C."/>
            <person name="Labutti K."/>
            <person name="Haridas S."/>
            <person name="Kuo A."/>
            <person name="Salamov A."/>
            <person name="Ahrendt S.R."/>
            <person name="Lipzen A."/>
            <person name="Sullivan W."/>
            <person name="Andreopoulos W.B."/>
            <person name="Clum A."/>
            <person name="Lindquist E."/>
            <person name="Daum C."/>
            <person name="Ramamoorthy G.K."/>
            <person name="Gryganskyi A."/>
            <person name="Culley D."/>
            <person name="Magnuson J.K."/>
            <person name="James T.Y."/>
            <person name="O'Malley M.A."/>
            <person name="Stajich J.E."/>
            <person name="Spatafora J.W."/>
            <person name="Visel A."/>
            <person name="Grigoriev I.V."/>
        </authorList>
    </citation>
    <scope>NUCLEOTIDE SEQUENCE [LARGE SCALE GENOMIC DNA]</scope>
    <source>
        <strain evidence="1 2">CBS 115471</strain>
    </source>
</reference>
<proteinExistence type="predicted"/>
<protein>
    <submittedName>
        <fullName evidence="1">Uncharacterized protein</fullName>
    </submittedName>
</protein>
<organism evidence="1 2">
    <name type="scientific">Clohesyomyces aquaticus</name>
    <dbReference type="NCBI Taxonomy" id="1231657"/>
    <lineage>
        <taxon>Eukaryota</taxon>
        <taxon>Fungi</taxon>
        <taxon>Dikarya</taxon>
        <taxon>Ascomycota</taxon>
        <taxon>Pezizomycotina</taxon>
        <taxon>Dothideomycetes</taxon>
        <taxon>Pleosporomycetidae</taxon>
        <taxon>Pleosporales</taxon>
        <taxon>Lindgomycetaceae</taxon>
        <taxon>Clohesyomyces</taxon>
    </lineage>
</organism>
<evidence type="ECO:0000313" key="1">
    <source>
        <dbReference type="EMBL" id="ORY07538.1"/>
    </source>
</evidence>
<dbReference type="Proteomes" id="UP000193144">
    <property type="component" value="Unassembled WGS sequence"/>
</dbReference>
<dbReference type="STRING" id="1231657.A0A1Y1ZB93"/>
<dbReference type="EMBL" id="MCFA01000108">
    <property type="protein sequence ID" value="ORY07538.1"/>
    <property type="molecule type" value="Genomic_DNA"/>
</dbReference>
<accession>A0A1Y1ZB93</accession>